<evidence type="ECO:0000313" key="1">
    <source>
        <dbReference type="EMBL" id="HEH34927.1"/>
    </source>
</evidence>
<dbReference type="EMBL" id="DSLA01000034">
    <property type="protein sequence ID" value="HEH34927.1"/>
    <property type="molecule type" value="Genomic_DNA"/>
</dbReference>
<proteinExistence type="predicted"/>
<dbReference type="AlphaFoldDB" id="A0A7J2TH90"/>
<dbReference type="InterPro" id="IPR018662">
    <property type="entry name" value="DUF2095"/>
</dbReference>
<protein>
    <submittedName>
        <fullName evidence="1">DUF2095 domain-containing protein</fullName>
    </submittedName>
</protein>
<name>A0A7J2TH90_ARCFL</name>
<accession>A0A7J2TH90</accession>
<organism evidence="1">
    <name type="scientific">Archaeoglobus fulgidus</name>
    <dbReference type="NCBI Taxonomy" id="2234"/>
    <lineage>
        <taxon>Archaea</taxon>
        <taxon>Methanobacteriati</taxon>
        <taxon>Methanobacteriota</taxon>
        <taxon>Archaeoglobi</taxon>
        <taxon>Archaeoglobales</taxon>
        <taxon>Archaeoglobaceae</taxon>
        <taxon>Archaeoglobus</taxon>
    </lineage>
</organism>
<sequence>MEWEKEKFRKMFPALYAEIGDRIIPTVIDHLEVCRSIEEAIEVIDYFERKGEISKEFASFLRSNVALLNSMIRKRKRGEYESRGLL</sequence>
<comment type="caution">
    <text evidence="1">The sequence shown here is derived from an EMBL/GenBank/DDBJ whole genome shotgun (WGS) entry which is preliminary data.</text>
</comment>
<reference evidence="1" key="1">
    <citation type="journal article" date="2020" name="mSystems">
        <title>Genome- and Community-Level Interaction Insights into Carbon Utilization and Element Cycling Functions of Hydrothermarchaeota in Hydrothermal Sediment.</title>
        <authorList>
            <person name="Zhou Z."/>
            <person name="Liu Y."/>
            <person name="Xu W."/>
            <person name="Pan J."/>
            <person name="Luo Z.H."/>
            <person name="Li M."/>
        </authorList>
    </citation>
    <scope>NUCLEOTIDE SEQUENCE [LARGE SCALE GENOMIC DNA]</scope>
    <source>
        <strain evidence="1">SpSt-26</strain>
    </source>
</reference>
<gene>
    <name evidence="1" type="ORF">ENP88_01975</name>
</gene>
<dbReference type="Pfam" id="PF09868">
    <property type="entry name" value="DUF2095"/>
    <property type="match status" value="1"/>
</dbReference>